<name>A0ABR3FWH1_9AGAR</name>
<keyword evidence="6 13" id="KW-0378">Hydrolase</keyword>
<organism evidence="15 16">
    <name type="scientific">Marasmius crinis-equi</name>
    <dbReference type="NCBI Taxonomy" id="585013"/>
    <lineage>
        <taxon>Eukaryota</taxon>
        <taxon>Fungi</taxon>
        <taxon>Dikarya</taxon>
        <taxon>Basidiomycota</taxon>
        <taxon>Agaricomycotina</taxon>
        <taxon>Agaricomycetes</taxon>
        <taxon>Agaricomycetidae</taxon>
        <taxon>Agaricales</taxon>
        <taxon>Marasmiineae</taxon>
        <taxon>Marasmiaceae</taxon>
        <taxon>Marasmius</taxon>
    </lineage>
</organism>
<evidence type="ECO:0000256" key="8">
    <source>
        <dbReference type="ARBA" id="ARBA00023277"/>
    </source>
</evidence>
<comment type="function">
    <text evidence="12">Pectinolytic enzyme involved in the degradation of xylogalacturonan (xga), a galacturonan backbone heavily substituted with xylose, and which is one important component of the hairy regions of pectin. Activity requires a galacturonic acid backbone substituted with xylose.</text>
</comment>
<comment type="subcellular location">
    <subcellularLocation>
        <location evidence="1">Secreted</location>
    </subcellularLocation>
</comment>
<keyword evidence="10" id="KW-0961">Cell wall biogenesis/degradation</keyword>
<dbReference type="EMBL" id="JBAHYK010000045">
    <property type="protein sequence ID" value="KAL0579868.1"/>
    <property type="molecule type" value="Genomic_DNA"/>
</dbReference>
<dbReference type="SMART" id="SM00710">
    <property type="entry name" value="PbH1"/>
    <property type="match status" value="4"/>
</dbReference>
<keyword evidence="4 14" id="KW-0732">Signal</keyword>
<evidence type="ECO:0000256" key="9">
    <source>
        <dbReference type="ARBA" id="ARBA00023295"/>
    </source>
</evidence>
<keyword evidence="11" id="KW-0624">Polysaccharide degradation</keyword>
<evidence type="ECO:0000256" key="13">
    <source>
        <dbReference type="RuleBase" id="RU361169"/>
    </source>
</evidence>
<evidence type="ECO:0000256" key="7">
    <source>
        <dbReference type="ARBA" id="ARBA00023180"/>
    </source>
</evidence>
<comment type="similarity">
    <text evidence="2 13">Belongs to the glycosyl hydrolase 28 family.</text>
</comment>
<proteinExistence type="inferred from homology"/>
<evidence type="ECO:0000256" key="4">
    <source>
        <dbReference type="ARBA" id="ARBA00022729"/>
    </source>
</evidence>
<keyword evidence="3" id="KW-0964">Secreted</keyword>
<dbReference type="PANTHER" id="PTHR31736:SF9">
    <property type="entry name" value="ENDO-XYLOGALACTURONAN HYDROLASE A-RELATED"/>
    <property type="match status" value="1"/>
</dbReference>
<keyword evidence="7" id="KW-0325">Glycoprotein</keyword>
<evidence type="ECO:0000256" key="1">
    <source>
        <dbReference type="ARBA" id="ARBA00004613"/>
    </source>
</evidence>
<dbReference type="PANTHER" id="PTHR31736">
    <property type="match status" value="1"/>
</dbReference>
<sequence length="342" mass="35301">MFFSTSLTLLAIVCSAFSTPTVQKRATCTPTSAGNAGVDDVPAIQSAIKSCGNGGIIVIPAGHTYAIRSPLSFAGCVNCEFQVEGILKLSDDTTFWNGQEAVILLDGITGAKVHSVTGTGLVDGNGVPHWIKFAEDSSYQRPTLMYITGSKSITVFNLAFRNAPNVFHSATGGSSNIVYTGLTLTATAEDGATPKNTDGFDVGSSTGVTISNTKVTNQDDCVAFKAGATFTTVTQITCTGSHGLSVGSLGSGAGSTDMVTNILVDGATMINSSKAVGIKLWEGGSAHGTATVRNVTFSNVIVQNSDYAAQIQSCYEAANPDSCIPSNHVVTDVFFNNFSGPT</sequence>
<keyword evidence="5" id="KW-0677">Repeat</keyword>
<evidence type="ECO:0000256" key="11">
    <source>
        <dbReference type="ARBA" id="ARBA00023326"/>
    </source>
</evidence>
<keyword evidence="8" id="KW-0119">Carbohydrate metabolism</keyword>
<keyword evidence="16" id="KW-1185">Reference proteome</keyword>
<comment type="caution">
    <text evidence="15">The sequence shown here is derived from an EMBL/GenBank/DDBJ whole genome shotgun (WGS) entry which is preliminary data.</text>
</comment>
<evidence type="ECO:0000313" key="15">
    <source>
        <dbReference type="EMBL" id="KAL0579868.1"/>
    </source>
</evidence>
<evidence type="ECO:0000313" key="16">
    <source>
        <dbReference type="Proteomes" id="UP001465976"/>
    </source>
</evidence>
<protein>
    <submittedName>
        <fullName evidence="15">Uncharacterized protein</fullName>
    </submittedName>
</protein>
<keyword evidence="9 13" id="KW-0326">Glycosidase</keyword>
<dbReference type="SUPFAM" id="SSF51126">
    <property type="entry name" value="Pectin lyase-like"/>
    <property type="match status" value="1"/>
</dbReference>
<evidence type="ECO:0000256" key="14">
    <source>
        <dbReference type="SAM" id="SignalP"/>
    </source>
</evidence>
<evidence type="ECO:0000256" key="5">
    <source>
        <dbReference type="ARBA" id="ARBA00022737"/>
    </source>
</evidence>
<feature type="chain" id="PRO_5046342391" evidence="14">
    <location>
        <begin position="19"/>
        <end position="342"/>
    </location>
</feature>
<evidence type="ECO:0000256" key="2">
    <source>
        <dbReference type="ARBA" id="ARBA00008834"/>
    </source>
</evidence>
<evidence type="ECO:0000256" key="10">
    <source>
        <dbReference type="ARBA" id="ARBA00023316"/>
    </source>
</evidence>
<reference evidence="15 16" key="1">
    <citation type="submission" date="2024-02" db="EMBL/GenBank/DDBJ databases">
        <title>A draft genome for the cacao thread blight pathogen Marasmius crinis-equi.</title>
        <authorList>
            <person name="Cohen S.P."/>
            <person name="Baruah I.K."/>
            <person name="Amoako-Attah I."/>
            <person name="Bukari Y."/>
            <person name="Meinhardt L.W."/>
            <person name="Bailey B.A."/>
        </authorList>
    </citation>
    <scope>NUCLEOTIDE SEQUENCE [LARGE SCALE GENOMIC DNA]</scope>
    <source>
        <strain evidence="15 16">GH-76</strain>
    </source>
</reference>
<gene>
    <name evidence="15" type="ORF">V5O48_002115</name>
</gene>
<evidence type="ECO:0000256" key="6">
    <source>
        <dbReference type="ARBA" id="ARBA00022801"/>
    </source>
</evidence>
<dbReference type="Proteomes" id="UP001465976">
    <property type="component" value="Unassembled WGS sequence"/>
</dbReference>
<dbReference type="Gene3D" id="2.160.20.10">
    <property type="entry name" value="Single-stranded right-handed beta-helix, Pectin lyase-like"/>
    <property type="match status" value="1"/>
</dbReference>
<evidence type="ECO:0000256" key="3">
    <source>
        <dbReference type="ARBA" id="ARBA00022525"/>
    </source>
</evidence>
<accession>A0ABR3FWH1</accession>
<feature type="signal peptide" evidence="14">
    <location>
        <begin position="1"/>
        <end position="18"/>
    </location>
</feature>
<dbReference type="InterPro" id="IPR011050">
    <property type="entry name" value="Pectin_lyase_fold/virulence"/>
</dbReference>
<dbReference type="InterPro" id="IPR006626">
    <property type="entry name" value="PbH1"/>
</dbReference>
<dbReference type="InterPro" id="IPR000743">
    <property type="entry name" value="Glyco_hydro_28"/>
</dbReference>
<dbReference type="Pfam" id="PF00295">
    <property type="entry name" value="Glyco_hydro_28"/>
    <property type="match status" value="1"/>
</dbReference>
<evidence type="ECO:0000256" key="12">
    <source>
        <dbReference type="ARBA" id="ARBA00037278"/>
    </source>
</evidence>
<dbReference type="InterPro" id="IPR012334">
    <property type="entry name" value="Pectin_lyas_fold"/>
</dbReference>